<proteinExistence type="predicted"/>
<sequence length="289" mass="31888">MCECVNAALEQVAGNRLVYVLGGFGCAVVAIGFTVGELLRMKKKNQNIGILDWLGFLAALSQVSSSGLHVVFVCLHKSSPINFSAFSLIFALVSSYYKIIWKSRNHEFVIYCKQNIHCQSLKVCEEIHPTKTLFECPHCANFNGGDGEFNAFSISYTEFNAFSMGEKESSFTRRKAMETKSSFTNRKALIIIMTFDSLHSASSPAASWVFDQSLSSSDSNLIRAILFPGDGIGPEIVDSVKQVPLSIIPTSAHAVKQASAESNQIGQSHPVNFQILGQNFEFQVYWVWA</sequence>
<gene>
    <name evidence="2" type="ORF">RHGRI_000339</name>
</gene>
<protein>
    <recommendedName>
        <fullName evidence="4">Isopropylmalate dehydrogenase-like domain-containing protein</fullName>
    </recommendedName>
</protein>
<feature type="transmembrane region" description="Helical" evidence="1">
    <location>
        <begin position="17"/>
        <end position="39"/>
    </location>
</feature>
<dbReference type="EMBL" id="JACTNZ010000001">
    <property type="protein sequence ID" value="KAG5564120.1"/>
    <property type="molecule type" value="Genomic_DNA"/>
</dbReference>
<organism evidence="2 3">
    <name type="scientific">Rhododendron griersonianum</name>
    <dbReference type="NCBI Taxonomy" id="479676"/>
    <lineage>
        <taxon>Eukaryota</taxon>
        <taxon>Viridiplantae</taxon>
        <taxon>Streptophyta</taxon>
        <taxon>Embryophyta</taxon>
        <taxon>Tracheophyta</taxon>
        <taxon>Spermatophyta</taxon>
        <taxon>Magnoliopsida</taxon>
        <taxon>eudicotyledons</taxon>
        <taxon>Gunneridae</taxon>
        <taxon>Pentapetalae</taxon>
        <taxon>asterids</taxon>
        <taxon>Ericales</taxon>
        <taxon>Ericaceae</taxon>
        <taxon>Ericoideae</taxon>
        <taxon>Rhodoreae</taxon>
        <taxon>Rhododendron</taxon>
    </lineage>
</organism>
<feature type="transmembrane region" description="Helical" evidence="1">
    <location>
        <begin position="79"/>
        <end position="97"/>
    </location>
</feature>
<name>A0AAV6LHC1_9ERIC</name>
<reference evidence="2" key="1">
    <citation type="submission" date="2020-08" db="EMBL/GenBank/DDBJ databases">
        <title>Plant Genome Project.</title>
        <authorList>
            <person name="Zhang R.-G."/>
        </authorList>
    </citation>
    <scope>NUCLEOTIDE SEQUENCE</scope>
    <source>
        <strain evidence="2">WSP0</strain>
        <tissue evidence="2">Leaf</tissue>
    </source>
</reference>
<evidence type="ECO:0000256" key="1">
    <source>
        <dbReference type="SAM" id="Phobius"/>
    </source>
</evidence>
<comment type="caution">
    <text evidence="2">The sequence shown here is derived from an EMBL/GenBank/DDBJ whole genome shotgun (WGS) entry which is preliminary data.</text>
</comment>
<evidence type="ECO:0000313" key="3">
    <source>
        <dbReference type="Proteomes" id="UP000823749"/>
    </source>
</evidence>
<evidence type="ECO:0000313" key="2">
    <source>
        <dbReference type="EMBL" id="KAG5564120.1"/>
    </source>
</evidence>
<accession>A0AAV6LHC1</accession>
<keyword evidence="1" id="KW-1133">Transmembrane helix</keyword>
<keyword evidence="1" id="KW-0812">Transmembrane</keyword>
<dbReference type="Proteomes" id="UP000823749">
    <property type="component" value="Chromosome 1"/>
</dbReference>
<evidence type="ECO:0008006" key="4">
    <source>
        <dbReference type="Google" id="ProtNLM"/>
    </source>
</evidence>
<dbReference type="AlphaFoldDB" id="A0AAV6LHC1"/>
<keyword evidence="3" id="KW-1185">Reference proteome</keyword>
<keyword evidence="1" id="KW-0472">Membrane</keyword>
<feature type="transmembrane region" description="Helical" evidence="1">
    <location>
        <begin position="51"/>
        <end position="73"/>
    </location>
</feature>